<dbReference type="EMBL" id="PYGK01000004">
    <property type="protein sequence ID" value="PSL32188.1"/>
    <property type="molecule type" value="Genomic_DNA"/>
</dbReference>
<dbReference type="AlphaFoldDB" id="A0A2P8GDY0"/>
<accession>A0A2P8GDY0</accession>
<protein>
    <submittedName>
        <fullName evidence="1">Uncharacterized protein</fullName>
    </submittedName>
</protein>
<dbReference type="Proteomes" id="UP000240978">
    <property type="component" value="Unassembled WGS sequence"/>
</dbReference>
<keyword evidence="2" id="KW-1185">Reference proteome</keyword>
<reference evidence="1 2" key="1">
    <citation type="submission" date="2018-03" db="EMBL/GenBank/DDBJ databases">
        <title>Genomic Encyclopedia of Archaeal and Bacterial Type Strains, Phase II (KMG-II): from individual species to whole genera.</title>
        <authorList>
            <person name="Goeker M."/>
        </authorList>
    </citation>
    <scope>NUCLEOTIDE SEQUENCE [LARGE SCALE GENOMIC DNA]</scope>
    <source>
        <strain evidence="1 2">DSM 18107</strain>
    </source>
</reference>
<evidence type="ECO:0000313" key="2">
    <source>
        <dbReference type="Proteomes" id="UP000240978"/>
    </source>
</evidence>
<proteinExistence type="predicted"/>
<evidence type="ECO:0000313" key="1">
    <source>
        <dbReference type="EMBL" id="PSL32188.1"/>
    </source>
</evidence>
<name>A0A2P8GDY0_9BACT</name>
<comment type="caution">
    <text evidence="1">The sequence shown here is derived from an EMBL/GenBank/DDBJ whole genome shotgun (WGS) entry which is preliminary data.</text>
</comment>
<sequence length="38" mass="4140">MSAGDVVHTILLKKAVYAMSLENTYTVFAGTEAIRKPL</sequence>
<gene>
    <name evidence="1" type="ORF">CLV42_104491</name>
</gene>
<organism evidence="1 2">
    <name type="scientific">Chitinophaga ginsengisoli</name>
    <dbReference type="NCBI Taxonomy" id="363837"/>
    <lineage>
        <taxon>Bacteria</taxon>
        <taxon>Pseudomonadati</taxon>
        <taxon>Bacteroidota</taxon>
        <taxon>Chitinophagia</taxon>
        <taxon>Chitinophagales</taxon>
        <taxon>Chitinophagaceae</taxon>
        <taxon>Chitinophaga</taxon>
    </lineage>
</organism>